<organism evidence="10">
    <name type="scientific">marine sediment metagenome</name>
    <dbReference type="NCBI Taxonomy" id="412755"/>
    <lineage>
        <taxon>unclassified sequences</taxon>
        <taxon>metagenomes</taxon>
        <taxon>ecological metagenomes</taxon>
    </lineage>
</organism>
<keyword evidence="3" id="KW-1003">Cell membrane</keyword>
<feature type="transmembrane region" description="Helical" evidence="8">
    <location>
        <begin position="89"/>
        <end position="109"/>
    </location>
</feature>
<accession>A0A0F9ARN4</accession>
<evidence type="ECO:0000256" key="1">
    <source>
        <dbReference type="ARBA" id="ARBA00004429"/>
    </source>
</evidence>
<dbReference type="GO" id="GO:0022857">
    <property type="term" value="F:transmembrane transporter activity"/>
    <property type="evidence" value="ECO:0007669"/>
    <property type="project" value="TreeGrafter"/>
</dbReference>
<dbReference type="Pfam" id="PF04290">
    <property type="entry name" value="DctQ"/>
    <property type="match status" value="1"/>
</dbReference>
<gene>
    <name evidence="10" type="ORF">LCGC14_2816640</name>
</gene>
<keyword evidence="7 8" id="KW-0472">Membrane</keyword>
<feature type="domain" description="Tripartite ATP-independent periplasmic transporters DctQ component" evidence="9">
    <location>
        <begin position="26"/>
        <end position="140"/>
    </location>
</feature>
<comment type="caution">
    <text evidence="10">The sequence shown here is derived from an EMBL/GenBank/DDBJ whole genome shotgun (WGS) entry which is preliminary data.</text>
</comment>
<dbReference type="InterPro" id="IPR007387">
    <property type="entry name" value="TRAP_DctQ"/>
</dbReference>
<name>A0A0F9ARN4_9ZZZZ</name>
<feature type="transmembrane region" description="Helical" evidence="8">
    <location>
        <begin position="21"/>
        <end position="40"/>
    </location>
</feature>
<evidence type="ECO:0000313" key="10">
    <source>
        <dbReference type="EMBL" id="KKK81124.1"/>
    </source>
</evidence>
<dbReference type="AlphaFoldDB" id="A0A0F9ARN4"/>
<feature type="non-terminal residue" evidence="10">
    <location>
        <position position="141"/>
    </location>
</feature>
<feature type="transmembrane region" description="Helical" evidence="8">
    <location>
        <begin position="46"/>
        <end position="68"/>
    </location>
</feature>
<dbReference type="GO" id="GO:0005886">
    <property type="term" value="C:plasma membrane"/>
    <property type="evidence" value="ECO:0007669"/>
    <property type="project" value="UniProtKB-SubCell"/>
</dbReference>
<sequence>MDILLGVLEKIERTLATISGLTVGTMMFLVTLDVGSRFILGPSVPGVFEAVELLMVPVVFFAIPYCESERSHIRMAFFIDRLNPGGRRLAEMLACTCGIAICSLIFWGASKYTFESFIGHYKAGPLAPIPIWPFVASISLG</sequence>
<dbReference type="GO" id="GO:0015740">
    <property type="term" value="P:C4-dicarboxylate transport"/>
    <property type="evidence" value="ECO:0007669"/>
    <property type="project" value="TreeGrafter"/>
</dbReference>
<evidence type="ECO:0000256" key="4">
    <source>
        <dbReference type="ARBA" id="ARBA00022519"/>
    </source>
</evidence>
<evidence type="ECO:0000256" key="8">
    <source>
        <dbReference type="SAM" id="Phobius"/>
    </source>
</evidence>
<keyword evidence="2" id="KW-0813">Transport</keyword>
<reference evidence="10" key="1">
    <citation type="journal article" date="2015" name="Nature">
        <title>Complex archaea that bridge the gap between prokaryotes and eukaryotes.</title>
        <authorList>
            <person name="Spang A."/>
            <person name="Saw J.H."/>
            <person name="Jorgensen S.L."/>
            <person name="Zaremba-Niedzwiedzka K."/>
            <person name="Martijn J."/>
            <person name="Lind A.E."/>
            <person name="van Eijk R."/>
            <person name="Schleper C."/>
            <person name="Guy L."/>
            <person name="Ettema T.J."/>
        </authorList>
    </citation>
    <scope>NUCLEOTIDE SEQUENCE</scope>
</reference>
<dbReference type="PANTHER" id="PTHR35011">
    <property type="entry name" value="2,3-DIKETO-L-GULONATE TRAP TRANSPORTER SMALL PERMEASE PROTEIN YIAM"/>
    <property type="match status" value="1"/>
</dbReference>
<dbReference type="EMBL" id="LAZR01053265">
    <property type="protein sequence ID" value="KKK81124.1"/>
    <property type="molecule type" value="Genomic_DNA"/>
</dbReference>
<keyword evidence="6 8" id="KW-1133">Transmembrane helix</keyword>
<protein>
    <recommendedName>
        <fullName evidence="9">Tripartite ATP-independent periplasmic transporters DctQ component domain-containing protein</fullName>
    </recommendedName>
</protein>
<evidence type="ECO:0000256" key="5">
    <source>
        <dbReference type="ARBA" id="ARBA00022692"/>
    </source>
</evidence>
<dbReference type="InterPro" id="IPR055348">
    <property type="entry name" value="DctQ"/>
</dbReference>
<comment type="subcellular location">
    <subcellularLocation>
        <location evidence="1">Cell inner membrane</location>
        <topology evidence="1">Multi-pass membrane protein</topology>
    </subcellularLocation>
</comment>
<keyword evidence="5 8" id="KW-0812">Transmembrane</keyword>
<dbReference type="PANTHER" id="PTHR35011:SF10">
    <property type="entry name" value="TRAP TRANSPORTER SMALL PERMEASE PROTEIN"/>
    <property type="match status" value="1"/>
</dbReference>
<evidence type="ECO:0000256" key="3">
    <source>
        <dbReference type="ARBA" id="ARBA00022475"/>
    </source>
</evidence>
<evidence type="ECO:0000259" key="9">
    <source>
        <dbReference type="Pfam" id="PF04290"/>
    </source>
</evidence>
<proteinExistence type="predicted"/>
<keyword evidence="4" id="KW-0997">Cell inner membrane</keyword>
<evidence type="ECO:0000256" key="7">
    <source>
        <dbReference type="ARBA" id="ARBA00023136"/>
    </source>
</evidence>
<evidence type="ECO:0000256" key="2">
    <source>
        <dbReference type="ARBA" id="ARBA00022448"/>
    </source>
</evidence>
<evidence type="ECO:0000256" key="6">
    <source>
        <dbReference type="ARBA" id="ARBA00022989"/>
    </source>
</evidence>